<gene>
    <name evidence="1" type="ORF">FEM48_Zijuj07G0152300</name>
</gene>
<evidence type="ECO:0000313" key="1">
    <source>
        <dbReference type="EMBL" id="KAH7522567.1"/>
    </source>
</evidence>
<sequence>MTEDRSVRPDQSEESGMAFQEMQKQLGCTFIEFDGLVHEFSAAWCSDSQLDSIHERAVGINKLLIGFEILDSNFLNCQH</sequence>
<organism evidence="1 2">
    <name type="scientific">Ziziphus jujuba var. spinosa</name>
    <dbReference type="NCBI Taxonomy" id="714518"/>
    <lineage>
        <taxon>Eukaryota</taxon>
        <taxon>Viridiplantae</taxon>
        <taxon>Streptophyta</taxon>
        <taxon>Embryophyta</taxon>
        <taxon>Tracheophyta</taxon>
        <taxon>Spermatophyta</taxon>
        <taxon>Magnoliopsida</taxon>
        <taxon>eudicotyledons</taxon>
        <taxon>Gunneridae</taxon>
        <taxon>Pentapetalae</taxon>
        <taxon>rosids</taxon>
        <taxon>fabids</taxon>
        <taxon>Rosales</taxon>
        <taxon>Rhamnaceae</taxon>
        <taxon>Paliureae</taxon>
        <taxon>Ziziphus</taxon>
    </lineage>
</organism>
<protein>
    <submittedName>
        <fullName evidence="1">Uncharacterized protein</fullName>
    </submittedName>
</protein>
<comment type="caution">
    <text evidence="1">The sequence shown here is derived from an EMBL/GenBank/DDBJ whole genome shotgun (WGS) entry which is preliminary data.</text>
</comment>
<reference evidence="1" key="1">
    <citation type="journal article" date="2021" name="Front. Plant Sci.">
        <title>Chromosome-Scale Genome Assembly for Chinese Sour Jujube and Insights Into Its Genome Evolution and Domestication Signature.</title>
        <authorList>
            <person name="Shen L.-Y."/>
            <person name="Luo H."/>
            <person name="Wang X.-L."/>
            <person name="Wang X.-M."/>
            <person name="Qiu X.-J."/>
            <person name="Liu H."/>
            <person name="Zhou S.-S."/>
            <person name="Jia K.-H."/>
            <person name="Nie S."/>
            <person name="Bao Y.-T."/>
            <person name="Zhang R.-G."/>
            <person name="Yun Q.-Z."/>
            <person name="Chai Y.-H."/>
            <person name="Lu J.-Y."/>
            <person name="Li Y."/>
            <person name="Zhao S.-W."/>
            <person name="Mao J.-F."/>
            <person name="Jia S.-G."/>
            <person name="Mao Y.-M."/>
        </authorList>
    </citation>
    <scope>NUCLEOTIDE SEQUENCE</scope>
    <source>
        <strain evidence="1">AT0</strain>
        <tissue evidence="1">Leaf</tissue>
    </source>
</reference>
<accession>A0A978V5D4</accession>
<evidence type="ECO:0000313" key="2">
    <source>
        <dbReference type="Proteomes" id="UP000813462"/>
    </source>
</evidence>
<dbReference type="AlphaFoldDB" id="A0A978V5D4"/>
<proteinExistence type="predicted"/>
<dbReference type="Proteomes" id="UP000813462">
    <property type="component" value="Unassembled WGS sequence"/>
</dbReference>
<dbReference type="EMBL" id="JAEACU010000007">
    <property type="protein sequence ID" value="KAH7522567.1"/>
    <property type="molecule type" value="Genomic_DNA"/>
</dbReference>
<name>A0A978V5D4_ZIZJJ</name>